<accession>A0A4C1T5J3</accession>
<feature type="region of interest" description="Disordered" evidence="1">
    <location>
        <begin position="1"/>
        <end position="44"/>
    </location>
</feature>
<evidence type="ECO:0000313" key="2">
    <source>
        <dbReference type="EMBL" id="GBP08840.1"/>
    </source>
</evidence>
<sequence length="122" mass="14046">MIRSKLNQRWNQNRDREEDRNCIPTEQDEGQTSGSWRTQRYKRGAKAKLKAGEFMNPGDCFQRPKGPLSHAPAHNAFRFAVYLPASLSRSDRRRAPAALRPLPDRIRTHGLFKPPSFSAKKD</sequence>
<feature type="compositionally biased region" description="Polar residues" evidence="1">
    <location>
        <begin position="1"/>
        <end position="11"/>
    </location>
</feature>
<organism evidence="2 3">
    <name type="scientific">Eumeta variegata</name>
    <name type="common">Bagworm moth</name>
    <name type="synonym">Eumeta japonica</name>
    <dbReference type="NCBI Taxonomy" id="151549"/>
    <lineage>
        <taxon>Eukaryota</taxon>
        <taxon>Metazoa</taxon>
        <taxon>Ecdysozoa</taxon>
        <taxon>Arthropoda</taxon>
        <taxon>Hexapoda</taxon>
        <taxon>Insecta</taxon>
        <taxon>Pterygota</taxon>
        <taxon>Neoptera</taxon>
        <taxon>Endopterygota</taxon>
        <taxon>Lepidoptera</taxon>
        <taxon>Glossata</taxon>
        <taxon>Ditrysia</taxon>
        <taxon>Tineoidea</taxon>
        <taxon>Psychidae</taxon>
        <taxon>Oiketicinae</taxon>
        <taxon>Eumeta</taxon>
    </lineage>
</organism>
<comment type="caution">
    <text evidence="2">The sequence shown here is derived from an EMBL/GenBank/DDBJ whole genome shotgun (WGS) entry which is preliminary data.</text>
</comment>
<proteinExistence type="predicted"/>
<evidence type="ECO:0000313" key="3">
    <source>
        <dbReference type="Proteomes" id="UP000299102"/>
    </source>
</evidence>
<gene>
    <name evidence="2" type="ORF">EVAR_78242_1</name>
</gene>
<feature type="region of interest" description="Disordered" evidence="1">
    <location>
        <begin position="90"/>
        <end position="122"/>
    </location>
</feature>
<feature type="compositionally biased region" description="Basic and acidic residues" evidence="1">
    <location>
        <begin position="12"/>
        <end position="21"/>
    </location>
</feature>
<dbReference type="EMBL" id="BGZK01000033">
    <property type="protein sequence ID" value="GBP08840.1"/>
    <property type="molecule type" value="Genomic_DNA"/>
</dbReference>
<keyword evidence="3" id="KW-1185">Reference proteome</keyword>
<dbReference type="Proteomes" id="UP000299102">
    <property type="component" value="Unassembled WGS sequence"/>
</dbReference>
<dbReference type="AlphaFoldDB" id="A0A4C1T5J3"/>
<reference evidence="2 3" key="1">
    <citation type="journal article" date="2019" name="Commun. Biol.">
        <title>The bagworm genome reveals a unique fibroin gene that provides high tensile strength.</title>
        <authorList>
            <person name="Kono N."/>
            <person name="Nakamura H."/>
            <person name="Ohtoshi R."/>
            <person name="Tomita M."/>
            <person name="Numata K."/>
            <person name="Arakawa K."/>
        </authorList>
    </citation>
    <scope>NUCLEOTIDE SEQUENCE [LARGE SCALE GENOMIC DNA]</scope>
</reference>
<name>A0A4C1T5J3_EUMVA</name>
<evidence type="ECO:0000256" key="1">
    <source>
        <dbReference type="SAM" id="MobiDB-lite"/>
    </source>
</evidence>
<protein>
    <submittedName>
        <fullName evidence="2">Uncharacterized protein</fullName>
    </submittedName>
</protein>